<name>A0AAV0BE30_PHAPC</name>
<gene>
    <name evidence="1" type="ORF">PPACK8108_LOCUS18977</name>
</gene>
<evidence type="ECO:0000313" key="2">
    <source>
        <dbReference type="Proteomes" id="UP001153365"/>
    </source>
</evidence>
<keyword evidence="2" id="KW-1185">Reference proteome</keyword>
<dbReference type="Proteomes" id="UP001153365">
    <property type="component" value="Unassembled WGS sequence"/>
</dbReference>
<proteinExistence type="predicted"/>
<accession>A0AAV0BE30</accession>
<dbReference type="EMBL" id="CALTRL010005586">
    <property type="protein sequence ID" value="CAH7684642.1"/>
    <property type="molecule type" value="Genomic_DNA"/>
</dbReference>
<evidence type="ECO:0000313" key="1">
    <source>
        <dbReference type="EMBL" id="CAH7684642.1"/>
    </source>
</evidence>
<organism evidence="1 2">
    <name type="scientific">Phakopsora pachyrhizi</name>
    <name type="common">Asian soybean rust disease fungus</name>
    <dbReference type="NCBI Taxonomy" id="170000"/>
    <lineage>
        <taxon>Eukaryota</taxon>
        <taxon>Fungi</taxon>
        <taxon>Dikarya</taxon>
        <taxon>Basidiomycota</taxon>
        <taxon>Pucciniomycotina</taxon>
        <taxon>Pucciniomycetes</taxon>
        <taxon>Pucciniales</taxon>
        <taxon>Phakopsoraceae</taxon>
        <taxon>Phakopsora</taxon>
    </lineage>
</organism>
<protein>
    <submittedName>
        <fullName evidence="1">Uncharacterized protein</fullName>
    </submittedName>
</protein>
<reference evidence="1" key="1">
    <citation type="submission" date="2022-06" db="EMBL/GenBank/DDBJ databases">
        <authorList>
            <consortium name="SYNGENTA / RWTH Aachen University"/>
        </authorList>
    </citation>
    <scope>NUCLEOTIDE SEQUENCE</scope>
</reference>
<sequence>MYLKFLIVSFLDITEPRVKAFSDLFSISKVDTTESVEVYSKNASENNCKAITSKLAPRLNSKNELLISGSRGVASIAKQAIGIILNQSRNQLIYFPKDFDSSNTVGKDEALLDSMKAQFIEEFCNIFKILYKTKEPKENNYEIYGIKYNEANDEYYTWTELSLRALNCLLLASPKIDGEGKKIVQEILKDEEVLEIIKHQFSITVTKDDFYKELHIDFEHYLKQNRWNQGIADIFDGIGPNFSYL</sequence>
<dbReference type="AlphaFoldDB" id="A0AAV0BE30"/>
<comment type="caution">
    <text evidence="1">The sequence shown here is derived from an EMBL/GenBank/DDBJ whole genome shotgun (WGS) entry which is preliminary data.</text>
</comment>